<proteinExistence type="predicted"/>
<comment type="caution">
    <text evidence="1">The sequence shown here is derived from an EMBL/GenBank/DDBJ whole genome shotgun (WGS) entry which is preliminary data.</text>
</comment>
<reference evidence="1 2" key="1">
    <citation type="journal article" date="2024" name="Fungal Genet. Biol.">
        <title>The porcine skin microbiome exhibits broad fungal antagonism.</title>
        <authorList>
            <person name="De La Cruz K.F."/>
            <person name="Townsend E.C."/>
            <person name="Alex Cheong J.Z."/>
            <person name="Salamzade R."/>
            <person name="Liu A."/>
            <person name="Sandstrom S."/>
            <person name="Davila E."/>
            <person name="Huang L."/>
            <person name="Xu K.H."/>
            <person name="Wu S.Y."/>
            <person name="Meudt J.J."/>
            <person name="Shanmuganayagam D."/>
            <person name="Gibson A.L.F."/>
            <person name="Kalan L.R."/>
        </authorList>
    </citation>
    <scope>NUCLEOTIDE SEQUENCE [LARGE SCALE GENOMIC DNA]</scope>
    <source>
        <strain evidence="1 2">LK2625</strain>
    </source>
</reference>
<sequence length="64" mass="7339">MTTFSINKDLGQPGTFEKTVQARNYRDEGEYFVFYADASRTKKVLTVRASIVQTIETIETNDEN</sequence>
<protein>
    <submittedName>
        <fullName evidence="1">Uncharacterized protein</fullName>
    </submittedName>
</protein>
<keyword evidence="2" id="KW-1185">Reference proteome</keyword>
<gene>
    <name evidence="1" type="ORF">VVR66_15030</name>
</gene>
<dbReference type="RefSeq" id="WP_368630087.1">
    <property type="nucleotide sequence ID" value="NZ_JAYWLU010000022.1"/>
</dbReference>
<dbReference type="Proteomes" id="UP001558481">
    <property type="component" value="Unassembled WGS sequence"/>
</dbReference>
<evidence type="ECO:0000313" key="2">
    <source>
        <dbReference type="Proteomes" id="UP001558481"/>
    </source>
</evidence>
<dbReference type="EMBL" id="JAYWLU010000022">
    <property type="protein sequence ID" value="MEX3596027.1"/>
    <property type="molecule type" value="Genomic_DNA"/>
</dbReference>
<evidence type="ECO:0000313" key="1">
    <source>
        <dbReference type="EMBL" id="MEX3596027.1"/>
    </source>
</evidence>
<organism evidence="1 2">
    <name type="scientific">Kocuria carniphila</name>
    <dbReference type="NCBI Taxonomy" id="262208"/>
    <lineage>
        <taxon>Bacteria</taxon>
        <taxon>Bacillati</taxon>
        <taxon>Actinomycetota</taxon>
        <taxon>Actinomycetes</taxon>
        <taxon>Micrococcales</taxon>
        <taxon>Micrococcaceae</taxon>
        <taxon>Kocuria</taxon>
    </lineage>
</organism>
<name>A0ABV3V632_9MICC</name>
<accession>A0ABV3V632</accession>